<dbReference type="EMBL" id="JAUEPO010000002">
    <property type="protein sequence ID" value="KAK3332066.1"/>
    <property type="molecule type" value="Genomic_DNA"/>
</dbReference>
<proteinExistence type="predicted"/>
<evidence type="ECO:0000313" key="2">
    <source>
        <dbReference type="Proteomes" id="UP001286456"/>
    </source>
</evidence>
<dbReference type="Proteomes" id="UP001286456">
    <property type="component" value="Unassembled WGS sequence"/>
</dbReference>
<reference evidence="1" key="2">
    <citation type="submission" date="2023-06" db="EMBL/GenBank/DDBJ databases">
        <authorList>
            <consortium name="Lawrence Berkeley National Laboratory"/>
            <person name="Haridas S."/>
            <person name="Hensen N."/>
            <person name="Bonometti L."/>
            <person name="Westerberg I."/>
            <person name="Brannstrom I.O."/>
            <person name="Guillou S."/>
            <person name="Cros-Aarteil S."/>
            <person name="Calhoun S."/>
            <person name="Kuo A."/>
            <person name="Mondo S."/>
            <person name="Pangilinan J."/>
            <person name="Riley R."/>
            <person name="Labutti K."/>
            <person name="Andreopoulos B."/>
            <person name="Lipzen A."/>
            <person name="Chen C."/>
            <person name="Yanf M."/>
            <person name="Daum C."/>
            <person name="Ng V."/>
            <person name="Clum A."/>
            <person name="Steindorff A."/>
            <person name="Ohm R."/>
            <person name="Martin F."/>
            <person name="Silar P."/>
            <person name="Natvig D."/>
            <person name="Lalanne C."/>
            <person name="Gautier V."/>
            <person name="Ament-Velasquez S.L."/>
            <person name="Kruys A."/>
            <person name="Hutchinson M.I."/>
            <person name="Powell A.J."/>
            <person name="Barry K."/>
            <person name="Miller A.N."/>
            <person name="Grigoriev I.V."/>
            <person name="Debuchy R."/>
            <person name="Gladieux P."/>
            <person name="Thoren M.H."/>
            <person name="Johannesson H."/>
        </authorList>
    </citation>
    <scope>NUCLEOTIDE SEQUENCE</scope>
    <source>
        <strain evidence="1">SMH4131-1</strain>
    </source>
</reference>
<keyword evidence="2" id="KW-1185">Reference proteome</keyword>
<name>A0AAE0IVH7_9PEZI</name>
<gene>
    <name evidence="1" type="ORF">B0T19DRAFT_397867</name>
</gene>
<evidence type="ECO:0000313" key="1">
    <source>
        <dbReference type="EMBL" id="KAK3332066.1"/>
    </source>
</evidence>
<accession>A0AAE0IVH7</accession>
<organism evidence="1 2">
    <name type="scientific">Cercophora scortea</name>
    <dbReference type="NCBI Taxonomy" id="314031"/>
    <lineage>
        <taxon>Eukaryota</taxon>
        <taxon>Fungi</taxon>
        <taxon>Dikarya</taxon>
        <taxon>Ascomycota</taxon>
        <taxon>Pezizomycotina</taxon>
        <taxon>Sordariomycetes</taxon>
        <taxon>Sordariomycetidae</taxon>
        <taxon>Sordariales</taxon>
        <taxon>Lasiosphaeriaceae</taxon>
        <taxon>Cercophora</taxon>
    </lineage>
</organism>
<protein>
    <submittedName>
        <fullName evidence="1">Uncharacterized protein</fullName>
    </submittedName>
</protein>
<comment type="caution">
    <text evidence="1">The sequence shown here is derived from an EMBL/GenBank/DDBJ whole genome shotgun (WGS) entry which is preliminary data.</text>
</comment>
<reference evidence="1" key="1">
    <citation type="journal article" date="2023" name="Mol. Phylogenet. Evol.">
        <title>Genome-scale phylogeny and comparative genomics of the fungal order Sordariales.</title>
        <authorList>
            <person name="Hensen N."/>
            <person name="Bonometti L."/>
            <person name="Westerberg I."/>
            <person name="Brannstrom I.O."/>
            <person name="Guillou S."/>
            <person name="Cros-Aarteil S."/>
            <person name="Calhoun S."/>
            <person name="Haridas S."/>
            <person name="Kuo A."/>
            <person name="Mondo S."/>
            <person name="Pangilinan J."/>
            <person name="Riley R."/>
            <person name="LaButti K."/>
            <person name="Andreopoulos B."/>
            <person name="Lipzen A."/>
            <person name="Chen C."/>
            <person name="Yan M."/>
            <person name="Daum C."/>
            <person name="Ng V."/>
            <person name="Clum A."/>
            <person name="Steindorff A."/>
            <person name="Ohm R.A."/>
            <person name="Martin F."/>
            <person name="Silar P."/>
            <person name="Natvig D.O."/>
            <person name="Lalanne C."/>
            <person name="Gautier V."/>
            <person name="Ament-Velasquez S.L."/>
            <person name="Kruys A."/>
            <person name="Hutchinson M.I."/>
            <person name="Powell A.J."/>
            <person name="Barry K."/>
            <person name="Miller A.N."/>
            <person name="Grigoriev I.V."/>
            <person name="Debuchy R."/>
            <person name="Gladieux P."/>
            <person name="Hiltunen Thoren M."/>
            <person name="Johannesson H."/>
        </authorList>
    </citation>
    <scope>NUCLEOTIDE SEQUENCE</scope>
    <source>
        <strain evidence="1">SMH4131-1</strain>
    </source>
</reference>
<sequence length="120" mass="12883">MCVFATLGPGTLAPVLFPAKLVAQWITRAHGVFAGSPAAVLGLMRRARNHEIPVSRYTLEHCRIDTVMSLLTLDAALVLFKYGQTKRSTGRGVVVLIDSISSQGMTTDGKNGHLIVAHTL</sequence>
<dbReference type="AlphaFoldDB" id="A0AAE0IVH7"/>